<proteinExistence type="predicted"/>
<dbReference type="OrthoDB" id="2283785at2759"/>
<feature type="region of interest" description="Disordered" evidence="1">
    <location>
        <begin position="368"/>
        <end position="390"/>
    </location>
</feature>
<feature type="domain" description="Arrestin-like N-terminal" evidence="2">
    <location>
        <begin position="59"/>
        <end position="151"/>
    </location>
</feature>
<dbReference type="Gene3D" id="2.60.40.640">
    <property type="match status" value="1"/>
</dbReference>
<evidence type="ECO:0000313" key="3">
    <source>
        <dbReference type="EMBL" id="KAF2637406.1"/>
    </source>
</evidence>
<keyword evidence="4" id="KW-1185">Reference proteome</keyword>
<reference evidence="3" key="1">
    <citation type="journal article" date="2020" name="Stud. Mycol.">
        <title>101 Dothideomycetes genomes: a test case for predicting lifestyles and emergence of pathogens.</title>
        <authorList>
            <person name="Haridas S."/>
            <person name="Albert R."/>
            <person name="Binder M."/>
            <person name="Bloem J."/>
            <person name="Labutti K."/>
            <person name="Salamov A."/>
            <person name="Andreopoulos B."/>
            <person name="Baker S."/>
            <person name="Barry K."/>
            <person name="Bills G."/>
            <person name="Bluhm B."/>
            <person name="Cannon C."/>
            <person name="Castanera R."/>
            <person name="Culley D."/>
            <person name="Daum C."/>
            <person name="Ezra D."/>
            <person name="Gonzalez J."/>
            <person name="Henrissat B."/>
            <person name="Kuo A."/>
            <person name="Liang C."/>
            <person name="Lipzen A."/>
            <person name="Lutzoni F."/>
            <person name="Magnuson J."/>
            <person name="Mondo S."/>
            <person name="Nolan M."/>
            <person name="Ohm R."/>
            <person name="Pangilinan J."/>
            <person name="Park H.-J."/>
            <person name="Ramirez L."/>
            <person name="Alfaro M."/>
            <person name="Sun H."/>
            <person name="Tritt A."/>
            <person name="Yoshinaga Y."/>
            <person name="Zwiers L.-H."/>
            <person name="Turgeon B."/>
            <person name="Goodwin S."/>
            <person name="Spatafora J."/>
            <person name="Crous P."/>
            <person name="Grigoriev I."/>
        </authorList>
    </citation>
    <scope>NUCLEOTIDE SEQUENCE</scope>
    <source>
        <strain evidence="3">CBS 473.64</strain>
    </source>
</reference>
<organism evidence="3 4">
    <name type="scientific">Massarina eburnea CBS 473.64</name>
    <dbReference type="NCBI Taxonomy" id="1395130"/>
    <lineage>
        <taxon>Eukaryota</taxon>
        <taxon>Fungi</taxon>
        <taxon>Dikarya</taxon>
        <taxon>Ascomycota</taxon>
        <taxon>Pezizomycotina</taxon>
        <taxon>Dothideomycetes</taxon>
        <taxon>Pleosporomycetidae</taxon>
        <taxon>Pleosporales</taxon>
        <taxon>Massarineae</taxon>
        <taxon>Massarinaceae</taxon>
        <taxon>Massarina</taxon>
    </lineage>
</organism>
<name>A0A6A6RPW2_9PLEO</name>
<dbReference type="Pfam" id="PF00339">
    <property type="entry name" value="Arrestin_N"/>
    <property type="match status" value="1"/>
</dbReference>
<dbReference type="AlphaFoldDB" id="A0A6A6RPW2"/>
<dbReference type="InterPro" id="IPR014752">
    <property type="entry name" value="Arrestin-like_C"/>
</dbReference>
<dbReference type="InterPro" id="IPR011021">
    <property type="entry name" value="Arrestin-like_N"/>
</dbReference>
<dbReference type="EMBL" id="MU006793">
    <property type="protein sequence ID" value="KAF2637406.1"/>
    <property type="molecule type" value="Genomic_DNA"/>
</dbReference>
<sequence>MPLPQRRFSRVSTQSTTMQTFSNQVHYRMLQMAHMGQPSIEIQLDDSAYATRGSYVTSYSTMDTIEGTVTITTQHDTPFEDVQIAFTGTAHVYVERLTTSPTMSGRTEASHRFLTLKQPIDGSDLPTPRVLVAGKKYTFPFYFTVPAQLLPRACPHTVASDYVRETHLMLPPSLGDAELSGFGGSLLDDMSPEMAKIVYAIKVRVLQLHEGEERISVLAEKARKVRVKPAFEEQPPLNMDGNPEYKQRCEKAVRKGLFKGKLGTLIAQSRQPKAMVIPGARTDSNAPPSTRARVLLRFDPADENSVPPCLGSLKTSIKVSTYYASTARKSHPNRYSIGYDASQGIFSETIPISNMCIASAQWEKRIASENPSLTEPERRDSGMSSLSTTSNTTFNTGIPLASKDYKGGDFYTASILVPITKTSNKNLIPTFHSCLISRTYSLNMSLSAQAPGVSDPTLSLKIPLQICAEGSVTGNENARARSAEAVVLEDVGRIFTPRSVAPPSMDAPPEYVPFPSHVGRHHARVTAVG</sequence>
<accession>A0A6A6RPW2</accession>
<evidence type="ECO:0000313" key="4">
    <source>
        <dbReference type="Proteomes" id="UP000799753"/>
    </source>
</evidence>
<gene>
    <name evidence="3" type="ORF">P280DRAFT_433105</name>
</gene>
<evidence type="ECO:0000259" key="2">
    <source>
        <dbReference type="Pfam" id="PF00339"/>
    </source>
</evidence>
<dbReference type="PANTHER" id="PTHR31904:SF1">
    <property type="entry name" value="BYPASS OF STOP CODON PROTEIN 5-RELATED"/>
    <property type="match status" value="1"/>
</dbReference>
<evidence type="ECO:0000256" key="1">
    <source>
        <dbReference type="SAM" id="MobiDB-lite"/>
    </source>
</evidence>
<dbReference type="PANTHER" id="PTHR31904">
    <property type="entry name" value="BYPASS OF STOP CODON PROTEIN 5-RELATED"/>
    <property type="match status" value="1"/>
</dbReference>
<dbReference type="InterPro" id="IPR039634">
    <property type="entry name" value="Bul1-like"/>
</dbReference>
<protein>
    <submittedName>
        <fullName evidence="3">Arrestin</fullName>
    </submittedName>
</protein>
<dbReference type="Proteomes" id="UP000799753">
    <property type="component" value="Unassembled WGS sequence"/>
</dbReference>